<dbReference type="Gene3D" id="4.10.1060.10">
    <property type="entry name" value="Zinc finger, RanBP2-type"/>
    <property type="match status" value="1"/>
</dbReference>
<dbReference type="SUPFAM" id="SSF90209">
    <property type="entry name" value="Ran binding protein zinc finger-like"/>
    <property type="match status" value="1"/>
</dbReference>
<accession>A0A9N7P262</accession>
<evidence type="ECO:0000256" key="11">
    <source>
        <dbReference type="SAM" id="MobiDB-lite"/>
    </source>
</evidence>
<dbReference type="InterPro" id="IPR013783">
    <property type="entry name" value="Ig-like_fold"/>
</dbReference>
<dbReference type="PROSITE" id="PS01358">
    <property type="entry name" value="ZF_RANBP2_1"/>
    <property type="match status" value="1"/>
</dbReference>
<dbReference type="GO" id="GO:0005615">
    <property type="term" value="C:extracellular space"/>
    <property type="evidence" value="ECO:0007669"/>
    <property type="project" value="UniProtKB-ARBA"/>
</dbReference>
<dbReference type="InterPro" id="IPR001876">
    <property type="entry name" value="Znf_RanBP2"/>
</dbReference>
<dbReference type="OrthoDB" id="2019572at2759"/>
<dbReference type="AlphaFoldDB" id="A0A9N7P262"/>
<dbReference type="GO" id="GO:0016491">
    <property type="term" value="F:oxidoreductase activity"/>
    <property type="evidence" value="ECO:0007669"/>
    <property type="project" value="UniProtKB-KW"/>
</dbReference>
<dbReference type="Pfam" id="PF07250">
    <property type="entry name" value="Glyoxal_oxid_N"/>
    <property type="match status" value="1"/>
</dbReference>
<comment type="caution">
    <text evidence="14">The sequence shown here is derived from an EMBL/GenBank/DDBJ whole genome shotgun (WGS) entry which is preliminary data.</text>
</comment>
<evidence type="ECO:0000256" key="4">
    <source>
        <dbReference type="ARBA" id="ARBA00022729"/>
    </source>
</evidence>
<evidence type="ECO:0000256" key="5">
    <source>
        <dbReference type="ARBA" id="ARBA00022771"/>
    </source>
</evidence>
<feature type="chain" id="PRO_5040503608" description="Aldehyde oxidase GLOX" evidence="12">
    <location>
        <begin position="30"/>
        <end position="923"/>
    </location>
</feature>
<dbReference type="InterPro" id="IPR037293">
    <property type="entry name" value="Gal_Oxidase_central_sf"/>
</dbReference>
<feature type="domain" description="RanBP2-type" evidence="13">
    <location>
        <begin position="760"/>
        <end position="791"/>
    </location>
</feature>
<keyword evidence="4 12" id="KW-0732">Signal</keyword>
<keyword evidence="15" id="KW-1185">Reference proteome</keyword>
<dbReference type="PANTHER" id="PTHR32208">
    <property type="entry name" value="SECRETED PROTEIN-RELATED"/>
    <property type="match status" value="1"/>
</dbReference>
<evidence type="ECO:0000256" key="1">
    <source>
        <dbReference type="ARBA" id="ARBA00004613"/>
    </source>
</evidence>
<dbReference type="Proteomes" id="UP001153555">
    <property type="component" value="Unassembled WGS sequence"/>
</dbReference>
<keyword evidence="6" id="KW-0862">Zinc</keyword>
<feature type="region of interest" description="Disordered" evidence="11">
    <location>
        <begin position="659"/>
        <end position="725"/>
    </location>
</feature>
<dbReference type="GO" id="GO:0008270">
    <property type="term" value="F:zinc ion binding"/>
    <property type="evidence" value="ECO:0007669"/>
    <property type="project" value="UniProtKB-KW"/>
</dbReference>
<keyword evidence="7" id="KW-0560">Oxidoreductase</keyword>
<dbReference type="FunFam" id="2.130.10.80:FF:000001">
    <property type="entry name" value="Aldehyde oxidase GLOX"/>
    <property type="match status" value="1"/>
</dbReference>
<dbReference type="InterPro" id="IPR015202">
    <property type="entry name" value="GO-like_E_set"/>
</dbReference>
<evidence type="ECO:0000259" key="13">
    <source>
        <dbReference type="PROSITE" id="PS50199"/>
    </source>
</evidence>
<dbReference type="CDD" id="cd02851">
    <property type="entry name" value="E_set_GO_C"/>
    <property type="match status" value="1"/>
</dbReference>
<keyword evidence="2" id="KW-0964">Secreted</keyword>
<feature type="compositionally biased region" description="Basic and acidic residues" evidence="11">
    <location>
        <begin position="848"/>
        <end position="861"/>
    </location>
</feature>
<keyword evidence="5 10" id="KW-0863">Zinc-finger</keyword>
<feature type="region of interest" description="Disordered" evidence="11">
    <location>
        <begin position="894"/>
        <end position="923"/>
    </location>
</feature>
<evidence type="ECO:0000256" key="6">
    <source>
        <dbReference type="ARBA" id="ARBA00022833"/>
    </source>
</evidence>
<evidence type="ECO:0000256" key="2">
    <source>
        <dbReference type="ARBA" id="ARBA00022525"/>
    </source>
</evidence>
<reference evidence="14" key="1">
    <citation type="submission" date="2019-12" db="EMBL/GenBank/DDBJ databases">
        <authorList>
            <person name="Scholes J."/>
        </authorList>
    </citation>
    <scope>NUCLEOTIDE SEQUENCE</scope>
</reference>
<keyword evidence="3" id="KW-0479">Metal-binding</keyword>
<evidence type="ECO:0000256" key="7">
    <source>
        <dbReference type="ARBA" id="ARBA00023002"/>
    </source>
</evidence>
<dbReference type="FunFam" id="4.10.1060.10:FF:000017">
    <property type="entry name" value="FUS RNA-binding protein"/>
    <property type="match status" value="1"/>
</dbReference>
<dbReference type="EMBL" id="CACSLK010034050">
    <property type="protein sequence ID" value="CAA0841205.1"/>
    <property type="molecule type" value="Genomic_DNA"/>
</dbReference>
<evidence type="ECO:0000256" key="3">
    <source>
        <dbReference type="ARBA" id="ARBA00022723"/>
    </source>
</evidence>
<evidence type="ECO:0000256" key="12">
    <source>
        <dbReference type="SAM" id="SignalP"/>
    </source>
</evidence>
<dbReference type="Pfam" id="PF09118">
    <property type="entry name" value="GO-like_E_set"/>
    <property type="match status" value="1"/>
</dbReference>
<dbReference type="InterPro" id="IPR011043">
    <property type="entry name" value="Gal_Oxase/kelch_b-propeller"/>
</dbReference>
<evidence type="ECO:0000256" key="9">
    <source>
        <dbReference type="ARBA" id="ARBA00077505"/>
    </source>
</evidence>
<dbReference type="PANTHER" id="PTHR32208:SF62">
    <property type="entry name" value="OXIDASE, PUTATIVE, EXPRESSED-RELATED"/>
    <property type="match status" value="1"/>
</dbReference>
<dbReference type="InterPro" id="IPR036443">
    <property type="entry name" value="Znf_RanBP2_sf"/>
</dbReference>
<name>A0A9N7P262_STRHE</name>
<organism evidence="14 15">
    <name type="scientific">Striga hermonthica</name>
    <name type="common">Purple witchweed</name>
    <name type="synonym">Buchnera hermonthica</name>
    <dbReference type="NCBI Taxonomy" id="68872"/>
    <lineage>
        <taxon>Eukaryota</taxon>
        <taxon>Viridiplantae</taxon>
        <taxon>Streptophyta</taxon>
        <taxon>Embryophyta</taxon>
        <taxon>Tracheophyta</taxon>
        <taxon>Spermatophyta</taxon>
        <taxon>Magnoliopsida</taxon>
        <taxon>eudicotyledons</taxon>
        <taxon>Gunneridae</taxon>
        <taxon>Pentapetalae</taxon>
        <taxon>asterids</taxon>
        <taxon>lamiids</taxon>
        <taxon>Lamiales</taxon>
        <taxon>Orobanchaceae</taxon>
        <taxon>Buchnereae</taxon>
        <taxon>Striga</taxon>
    </lineage>
</organism>
<dbReference type="SUPFAM" id="SSF81296">
    <property type="entry name" value="E set domains"/>
    <property type="match status" value="1"/>
</dbReference>
<feature type="region of interest" description="Disordered" evidence="11">
    <location>
        <begin position="823"/>
        <end position="869"/>
    </location>
</feature>
<proteinExistence type="predicted"/>
<dbReference type="Gene3D" id="2.130.10.80">
    <property type="entry name" value="Galactose oxidase/kelch, beta-propeller"/>
    <property type="match status" value="1"/>
</dbReference>
<evidence type="ECO:0000256" key="10">
    <source>
        <dbReference type="PROSITE-ProRule" id="PRU00322"/>
    </source>
</evidence>
<feature type="signal peptide" evidence="12">
    <location>
        <begin position="1"/>
        <end position="29"/>
    </location>
</feature>
<dbReference type="SUPFAM" id="SSF50965">
    <property type="entry name" value="Galactose oxidase, central domain"/>
    <property type="match status" value="1"/>
</dbReference>
<gene>
    <name evidence="14" type="ORF">SHERM_07237</name>
</gene>
<dbReference type="InterPro" id="IPR014756">
    <property type="entry name" value="Ig_E-set"/>
</dbReference>
<evidence type="ECO:0000313" key="15">
    <source>
        <dbReference type="Proteomes" id="UP001153555"/>
    </source>
</evidence>
<feature type="compositionally biased region" description="Basic and acidic residues" evidence="11">
    <location>
        <begin position="702"/>
        <end position="712"/>
    </location>
</feature>
<dbReference type="InterPro" id="IPR009880">
    <property type="entry name" value="Glyoxal_oxidase_N"/>
</dbReference>
<evidence type="ECO:0000256" key="8">
    <source>
        <dbReference type="ARBA" id="ARBA00073112"/>
    </source>
</evidence>
<protein>
    <recommendedName>
        <fullName evidence="8">Aldehyde oxidase GLOX</fullName>
    </recommendedName>
    <alternativeName>
        <fullName evidence="9">Glyoxal oxidase</fullName>
    </alternativeName>
</protein>
<feature type="compositionally biased region" description="Basic and acidic residues" evidence="11">
    <location>
        <begin position="909"/>
        <end position="923"/>
    </location>
</feature>
<dbReference type="PROSITE" id="PS50199">
    <property type="entry name" value="ZF_RANBP2_2"/>
    <property type="match status" value="1"/>
</dbReference>
<evidence type="ECO:0000313" key="14">
    <source>
        <dbReference type="EMBL" id="CAA0841205.1"/>
    </source>
</evidence>
<sequence>MATNNPTTFSSSSLPLLLTLILLIPVALAAPGGGKWDLLHSNIGVSAMHMQLLNNDRVIIFDRTDFGASNISLPNNRCRNNPRDLTLKIDCTAHSVEYDVSSNSIRPLYVFTDVWCSSGGAMPDGSLMQTGGFNDGERNVRVIKPCSDNSCDWQEFDSVLRQRRWYATNHILPDGRQIIVGGRRQFTYEFYPKRVGADQSYNLPFLSQTNDPRSENNLYPFVFLNVDGNLFIFANNRAILFDYANSVVVKNYPTIPGGDPRNYPSSGSAVLLPLRVFERGTNISAEVLVCGGAPRGSFTSANNGSFVTALNTCGRIKITDSNPQWVVERMPLARVMGDMVLLPNGNVLIVNGAASGTSGWDSGRNPVLTPVIYRPNNPSRLRFETQYSSSRPRMYHSTAVLVRDGRVLVSGSNPHAYYNFTGVRFPTDVTMEAFSPDYLDKRFARVRPRIISPASHSQLGYRQQLVITFTAQARLNNNFITVTMVAPPFSTHSFSMNQRLLVLNNGNNSSGIVTSLGRSSYRIRVTTPGSSIIAPPGPWISPDSLQSANPPATLNPVGHRLSTTAHRAIFSYKHHKNHTQSLRCPVTHGGQHQPPPVHSAADLILTYETDMGSQEKDKRTPHHQPLLSSIVVRTSDSGGPATTDYRTDELHWALAPPYSRSRPYRTHAGSISPVRRNRRFSSPGGFKPSDTRGPPFSRGPVNKREPRGRYRDYSPSPPYERHVKDDIGRFGSSARELQPLRAQGLPHKISNRNNPNVRPREGDWICADPTCENLNFARRDCCNSCGRPRFRAYSFPSDRGYVGQPFPSRPQIPFVRSTNGGGYGSPARGWGPPARNEVRNAGSPPMARDWDQRGGDKRREWSPWGSDASRVDHCNKKREWSPWGSDASRVVKARSRSPVRGWHSDIYPSEERVGQRGRGRDAF</sequence>
<dbReference type="Gene3D" id="2.60.40.10">
    <property type="entry name" value="Immunoglobulins"/>
    <property type="match status" value="1"/>
</dbReference>
<comment type="subcellular location">
    <subcellularLocation>
        <location evidence="1">Secreted</location>
    </subcellularLocation>
</comment>